<dbReference type="InterPro" id="IPR036925">
    <property type="entry name" value="TIF_IF2_dom3_sf"/>
</dbReference>
<evidence type="ECO:0000256" key="5">
    <source>
        <dbReference type="ARBA" id="ARBA00022917"/>
    </source>
</evidence>
<dbReference type="Pfam" id="PF11987">
    <property type="entry name" value="IF-2"/>
    <property type="match status" value="1"/>
</dbReference>
<feature type="compositionally biased region" description="Basic and acidic residues" evidence="7">
    <location>
        <begin position="125"/>
        <end position="190"/>
    </location>
</feature>
<dbReference type="HAMAP" id="MF_00100_B">
    <property type="entry name" value="IF_2_B"/>
    <property type="match status" value="1"/>
</dbReference>
<evidence type="ECO:0000256" key="3">
    <source>
        <dbReference type="ARBA" id="ARBA00022540"/>
    </source>
</evidence>
<dbReference type="PROSITE" id="PS01176">
    <property type="entry name" value="IF2"/>
    <property type="match status" value="1"/>
</dbReference>
<dbReference type="CDD" id="cd01887">
    <property type="entry name" value="IF2_eIF5B"/>
    <property type="match status" value="1"/>
</dbReference>
<dbReference type="InterPro" id="IPR000795">
    <property type="entry name" value="T_Tr_GTP-bd_dom"/>
</dbReference>
<name>T1BHQ2_9ZZZZ</name>
<dbReference type="InterPro" id="IPR000178">
    <property type="entry name" value="TF_IF2_bacterial-like"/>
</dbReference>
<dbReference type="Gene3D" id="3.30.56.50">
    <property type="entry name" value="Putative DNA-binding domain, N-terminal subdomain of bacterial translation initiation factor IF2"/>
    <property type="match status" value="1"/>
</dbReference>
<dbReference type="SUPFAM" id="SSF52156">
    <property type="entry name" value="Initiation factor IF2/eIF5b, domain 3"/>
    <property type="match status" value="1"/>
</dbReference>
<dbReference type="InterPro" id="IPR023115">
    <property type="entry name" value="TIF_IF2_dom3"/>
</dbReference>
<dbReference type="InterPro" id="IPR027417">
    <property type="entry name" value="P-loop_NTPase"/>
</dbReference>
<keyword evidence="6" id="KW-0342">GTP-binding</keyword>
<dbReference type="FunFam" id="2.40.30.10:FF:000007">
    <property type="entry name" value="Translation initiation factor IF-2"/>
    <property type="match status" value="1"/>
</dbReference>
<protein>
    <submittedName>
        <fullName evidence="9">Translation initiation factor IF-2</fullName>
    </submittedName>
</protein>
<proteinExistence type="inferred from homology"/>
<dbReference type="Gene3D" id="2.40.30.10">
    <property type="entry name" value="Translation factors"/>
    <property type="match status" value="2"/>
</dbReference>
<dbReference type="FunFam" id="3.40.50.300:FF:000019">
    <property type="entry name" value="Translation initiation factor IF-2"/>
    <property type="match status" value="1"/>
</dbReference>
<dbReference type="InterPro" id="IPR006847">
    <property type="entry name" value="IF2_N"/>
</dbReference>
<dbReference type="FunFam" id="3.40.50.10050:FF:000001">
    <property type="entry name" value="Translation initiation factor IF-2"/>
    <property type="match status" value="1"/>
</dbReference>
<dbReference type="Pfam" id="PF00009">
    <property type="entry name" value="GTP_EFTU"/>
    <property type="match status" value="1"/>
</dbReference>
<dbReference type="Gene3D" id="3.40.50.300">
    <property type="entry name" value="P-loop containing nucleotide triphosphate hydrolases"/>
    <property type="match status" value="1"/>
</dbReference>
<dbReference type="InterPro" id="IPR044145">
    <property type="entry name" value="IF2_II"/>
</dbReference>
<evidence type="ECO:0000256" key="7">
    <source>
        <dbReference type="SAM" id="MobiDB-lite"/>
    </source>
</evidence>
<dbReference type="NCBIfam" id="TIGR00231">
    <property type="entry name" value="small_GTP"/>
    <property type="match status" value="1"/>
</dbReference>
<dbReference type="CDD" id="cd03702">
    <property type="entry name" value="IF2_mtIF2_II"/>
    <property type="match status" value="1"/>
</dbReference>
<keyword evidence="5" id="KW-0648">Protein biosynthesis</keyword>
<dbReference type="Pfam" id="PF04760">
    <property type="entry name" value="IF2_N"/>
    <property type="match status" value="1"/>
</dbReference>
<dbReference type="PANTHER" id="PTHR43381">
    <property type="entry name" value="TRANSLATION INITIATION FACTOR IF-2-RELATED"/>
    <property type="match status" value="1"/>
</dbReference>
<dbReference type="Pfam" id="PF22042">
    <property type="entry name" value="EF-G_D2"/>
    <property type="match status" value="1"/>
</dbReference>
<organism evidence="9">
    <name type="scientific">mine drainage metagenome</name>
    <dbReference type="NCBI Taxonomy" id="410659"/>
    <lineage>
        <taxon>unclassified sequences</taxon>
        <taxon>metagenomes</taxon>
        <taxon>ecological metagenomes</taxon>
    </lineage>
</organism>
<evidence type="ECO:0000313" key="9">
    <source>
        <dbReference type="EMBL" id="EQD68158.1"/>
    </source>
</evidence>
<dbReference type="SUPFAM" id="SSF50447">
    <property type="entry name" value="Translation proteins"/>
    <property type="match status" value="2"/>
</dbReference>
<dbReference type="InterPro" id="IPR005225">
    <property type="entry name" value="Small_GTP-bd"/>
</dbReference>
<evidence type="ECO:0000256" key="4">
    <source>
        <dbReference type="ARBA" id="ARBA00022741"/>
    </source>
</evidence>
<sequence length="821" mass="90994">MTDQTVREFAESVRTPVDRLITQFREAGIALAGPDVVVTEDQKMLLLNFLRHHEADDDAAPSRITLKRRSVSALKVAGAQGRSKTVNVEVKQRRTYVKREVLLEQESRRRELEAIELERQQALSREDDLRRQQQDKIRQEEEQRQREMEKEQRERESRERVEIEVRQKQDEDRRRVEAQLRRELEEEEKRQRNKVHTKPVGRPVGSPAGRLSLKPGASAGARPGRERVVAEKVLPQVREIVIPEMIGVGELAQRLGMKASELIKALLNMGVMAAINQQIDQETAVLVVEELGHKAKIQREDALETDFSRVLESETGNALPRPPVVTIMGHVDHGKTSLLDYIRRTRVAAGEAGGITQHIGAYHVDTPKGTITFLDTPGHAAFTAMRARGAQVTDIVILVVAADDGVKSQTIEAIQHARAAKVPIVVAVNKIDKPEADLERVKSELAQQEVLPEEWGGDTMFIPVSAKTGDGIDALLDAVLVQSEVLELKAPREGRAVGVVLESSLEAGRGTTATILNQRGTLRVGDILLAGKEYGRVRALFNERGERIVEVFPSMPAMVLGFSDPPQAGDVATVVQDERQARELAEYRSGKMRTVRLQNQRGPVLGEDAFAHLERPEVQSVAVVLKADVHGSLEAIRSALTELGTSEVSVEIVSSGVGGLTEGDIYLAAASHARILAFNVRPDAAAKRALAEQGVEVDYYSVIYQVLEDMRRRMGGLLKPEIREQIIGTAQVREVFRAVRFGQVAGSLVTEGRILRDRPARVLRNQVVIFEGTIASLRRFKEDVAEVQSGTECGIAIQGYNDIKPGDQIEVFERTEVTRSI</sequence>
<keyword evidence="4" id="KW-0547">Nucleotide-binding</keyword>
<keyword evidence="2" id="KW-0963">Cytoplasm</keyword>
<dbReference type="EMBL" id="AUZY01003599">
    <property type="protein sequence ID" value="EQD68158.1"/>
    <property type="molecule type" value="Genomic_DNA"/>
</dbReference>
<reference evidence="9" key="2">
    <citation type="journal article" date="2014" name="ISME J.">
        <title>Microbial stratification in low pH oxic and suboxic macroscopic growths along an acid mine drainage.</title>
        <authorList>
            <person name="Mendez-Garcia C."/>
            <person name="Mesa V."/>
            <person name="Sprenger R.R."/>
            <person name="Richter M."/>
            <person name="Diez M.S."/>
            <person name="Solano J."/>
            <person name="Bargiela R."/>
            <person name="Golyshina O.V."/>
            <person name="Manteca A."/>
            <person name="Ramos J.L."/>
            <person name="Gallego J.R."/>
            <person name="Llorente I."/>
            <person name="Martins Dos Santos V.A."/>
            <person name="Jensen O.N."/>
            <person name="Pelaez A.I."/>
            <person name="Sanchez J."/>
            <person name="Ferrer M."/>
        </authorList>
    </citation>
    <scope>NUCLEOTIDE SEQUENCE</scope>
</reference>
<dbReference type="InterPro" id="IPR015760">
    <property type="entry name" value="TIF_IF2"/>
</dbReference>
<feature type="region of interest" description="Disordered" evidence="7">
    <location>
        <begin position="125"/>
        <end position="224"/>
    </location>
</feature>
<dbReference type="SUPFAM" id="SSF52540">
    <property type="entry name" value="P-loop containing nucleoside triphosphate hydrolases"/>
    <property type="match status" value="1"/>
</dbReference>
<dbReference type="GO" id="GO:0005829">
    <property type="term" value="C:cytosol"/>
    <property type="evidence" value="ECO:0007669"/>
    <property type="project" value="TreeGrafter"/>
</dbReference>
<reference evidence="9" key="1">
    <citation type="submission" date="2013-08" db="EMBL/GenBank/DDBJ databases">
        <authorList>
            <person name="Mendez C."/>
            <person name="Richter M."/>
            <person name="Ferrer M."/>
            <person name="Sanchez J."/>
        </authorList>
    </citation>
    <scope>NUCLEOTIDE SEQUENCE</scope>
</reference>
<dbReference type="SUPFAM" id="SSF46955">
    <property type="entry name" value="Putative DNA-binding domain"/>
    <property type="match status" value="1"/>
</dbReference>
<accession>T1BHQ2</accession>
<dbReference type="AlphaFoldDB" id="T1BHQ2"/>
<comment type="caution">
    <text evidence="9">The sequence shown here is derived from an EMBL/GenBank/DDBJ whole genome shotgun (WGS) entry which is preliminary data.</text>
</comment>
<dbReference type="PROSITE" id="PS51722">
    <property type="entry name" value="G_TR_2"/>
    <property type="match status" value="1"/>
</dbReference>
<dbReference type="NCBIfam" id="TIGR00487">
    <property type="entry name" value="IF-2"/>
    <property type="match status" value="1"/>
</dbReference>
<dbReference type="Gene3D" id="3.40.50.10050">
    <property type="entry name" value="Translation initiation factor IF- 2, domain 3"/>
    <property type="match status" value="1"/>
</dbReference>
<dbReference type="Pfam" id="PF08364">
    <property type="entry name" value="IF2_assoc"/>
    <property type="match status" value="1"/>
</dbReference>
<dbReference type="PANTHER" id="PTHR43381:SF5">
    <property type="entry name" value="TR-TYPE G DOMAIN-CONTAINING PROTEIN"/>
    <property type="match status" value="1"/>
</dbReference>
<dbReference type="InterPro" id="IPR009061">
    <property type="entry name" value="DNA-bd_dom_put_sf"/>
</dbReference>
<evidence type="ECO:0000256" key="6">
    <source>
        <dbReference type="ARBA" id="ARBA00023134"/>
    </source>
</evidence>
<comment type="similarity">
    <text evidence="1">Belongs to the TRAFAC class translation factor GTPase superfamily. Classic translation factor GTPase family. IF-2 subfamily.</text>
</comment>
<dbReference type="InterPro" id="IPR053905">
    <property type="entry name" value="EF-G-like_DII"/>
</dbReference>
<dbReference type="FunFam" id="2.40.30.10:FF:000008">
    <property type="entry name" value="Translation initiation factor IF-2"/>
    <property type="match status" value="1"/>
</dbReference>
<dbReference type="GO" id="GO:0005525">
    <property type="term" value="F:GTP binding"/>
    <property type="evidence" value="ECO:0007669"/>
    <property type="project" value="UniProtKB-KW"/>
</dbReference>
<keyword evidence="3 9" id="KW-0396">Initiation factor</keyword>
<dbReference type="InterPro" id="IPR013575">
    <property type="entry name" value="IF2_assoc_dom_bac"/>
</dbReference>
<evidence type="ECO:0000256" key="2">
    <source>
        <dbReference type="ARBA" id="ARBA00022490"/>
    </source>
</evidence>
<dbReference type="GO" id="GO:0003743">
    <property type="term" value="F:translation initiation factor activity"/>
    <property type="evidence" value="ECO:0007669"/>
    <property type="project" value="UniProtKB-KW"/>
</dbReference>
<dbReference type="CDD" id="cd03692">
    <property type="entry name" value="mtIF2_IVc"/>
    <property type="match status" value="1"/>
</dbReference>
<dbReference type="InterPro" id="IPR009000">
    <property type="entry name" value="Transl_B-barrel_sf"/>
</dbReference>
<evidence type="ECO:0000259" key="8">
    <source>
        <dbReference type="PROSITE" id="PS51722"/>
    </source>
</evidence>
<gene>
    <name evidence="9" type="ORF">B1B_05669</name>
</gene>
<evidence type="ECO:0000256" key="1">
    <source>
        <dbReference type="ARBA" id="ARBA00007733"/>
    </source>
</evidence>
<dbReference type="GO" id="GO:0003924">
    <property type="term" value="F:GTPase activity"/>
    <property type="evidence" value="ECO:0007669"/>
    <property type="project" value="InterPro"/>
</dbReference>
<feature type="domain" description="Tr-type G" evidence="8">
    <location>
        <begin position="320"/>
        <end position="489"/>
    </location>
</feature>